<feature type="domain" description="DDE Tnp4" evidence="4">
    <location>
        <begin position="6"/>
        <end position="64"/>
    </location>
</feature>
<evidence type="ECO:0000256" key="2">
    <source>
        <dbReference type="ARBA" id="ARBA00022723"/>
    </source>
</evidence>
<dbReference type="AlphaFoldDB" id="A0AAV4ADK3"/>
<comment type="caution">
    <text evidence="5">The sequence shown here is derived from an EMBL/GenBank/DDBJ whole genome shotgun (WGS) entry which is preliminary data.</text>
</comment>
<evidence type="ECO:0000256" key="1">
    <source>
        <dbReference type="ARBA" id="ARBA00001968"/>
    </source>
</evidence>
<evidence type="ECO:0000259" key="4">
    <source>
        <dbReference type="Pfam" id="PF13359"/>
    </source>
</evidence>
<organism evidence="5 6">
    <name type="scientific">Plakobranchus ocellatus</name>
    <dbReference type="NCBI Taxonomy" id="259542"/>
    <lineage>
        <taxon>Eukaryota</taxon>
        <taxon>Metazoa</taxon>
        <taxon>Spiralia</taxon>
        <taxon>Lophotrochozoa</taxon>
        <taxon>Mollusca</taxon>
        <taxon>Gastropoda</taxon>
        <taxon>Heterobranchia</taxon>
        <taxon>Euthyneura</taxon>
        <taxon>Panpulmonata</taxon>
        <taxon>Sacoglossa</taxon>
        <taxon>Placobranchoidea</taxon>
        <taxon>Plakobranchidae</taxon>
        <taxon>Plakobranchus</taxon>
    </lineage>
</organism>
<evidence type="ECO:0000256" key="3">
    <source>
        <dbReference type="SAM" id="MobiDB-lite"/>
    </source>
</evidence>
<keyword evidence="2" id="KW-0479">Metal-binding</keyword>
<evidence type="ECO:0000313" key="5">
    <source>
        <dbReference type="EMBL" id="GFO04494.1"/>
    </source>
</evidence>
<dbReference type="EMBL" id="BLXT01003739">
    <property type="protein sequence ID" value="GFO04494.1"/>
    <property type="molecule type" value="Genomic_DNA"/>
</dbReference>
<reference evidence="5 6" key="1">
    <citation type="journal article" date="2021" name="Elife">
        <title>Chloroplast acquisition without the gene transfer in kleptoplastic sea slugs, Plakobranchus ocellatus.</title>
        <authorList>
            <person name="Maeda T."/>
            <person name="Takahashi S."/>
            <person name="Yoshida T."/>
            <person name="Shimamura S."/>
            <person name="Takaki Y."/>
            <person name="Nagai Y."/>
            <person name="Toyoda A."/>
            <person name="Suzuki Y."/>
            <person name="Arimoto A."/>
            <person name="Ishii H."/>
            <person name="Satoh N."/>
            <person name="Nishiyama T."/>
            <person name="Hasebe M."/>
            <person name="Maruyama T."/>
            <person name="Minagawa J."/>
            <person name="Obokata J."/>
            <person name="Shigenobu S."/>
        </authorList>
    </citation>
    <scope>NUCLEOTIDE SEQUENCE [LARGE SCALE GENOMIC DNA]</scope>
</reference>
<gene>
    <name evidence="5" type="ORF">PoB_003099900</name>
</gene>
<comment type="cofactor">
    <cofactor evidence="1">
        <name>a divalent metal cation</name>
        <dbReference type="ChEBI" id="CHEBI:60240"/>
    </cofactor>
</comment>
<dbReference type="GO" id="GO:0046872">
    <property type="term" value="F:metal ion binding"/>
    <property type="evidence" value="ECO:0007669"/>
    <property type="project" value="UniProtKB-KW"/>
</dbReference>
<dbReference type="Pfam" id="PF13359">
    <property type="entry name" value="DDE_Tnp_4"/>
    <property type="match status" value="1"/>
</dbReference>
<protein>
    <recommendedName>
        <fullName evidence="4">DDE Tnp4 domain-containing protein</fullName>
    </recommendedName>
</protein>
<keyword evidence="6" id="KW-1185">Reference proteome</keyword>
<evidence type="ECO:0000313" key="6">
    <source>
        <dbReference type="Proteomes" id="UP000735302"/>
    </source>
</evidence>
<name>A0AAV4ADK3_9GAST</name>
<sequence>MRRFPRRDLSDDKRMFNYRLSRARKQIECAFGKLSSMRRFLRKPIEVHVDFAIDIVKATWVLHNYIQNREPEGTNDMDTIDADTDSPLMAMPTTARSAGRQNGDGKAVRNSLMNYFTSPA</sequence>
<dbReference type="Proteomes" id="UP000735302">
    <property type="component" value="Unassembled WGS sequence"/>
</dbReference>
<feature type="region of interest" description="Disordered" evidence="3">
    <location>
        <begin position="71"/>
        <end position="106"/>
    </location>
</feature>
<feature type="compositionally biased region" description="Acidic residues" evidence="3">
    <location>
        <begin position="73"/>
        <end position="84"/>
    </location>
</feature>
<proteinExistence type="predicted"/>
<accession>A0AAV4ADK3</accession>
<dbReference type="InterPro" id="IPR027806">
    <property type="entry name" value="HARBI1_dom"/>
</dbReference>